<sequence length="151" mass="16024">MKPPAACAGDVLDTATPCSVVNYLRWDLSAQQIEVLTKELIEQTKHVYDKVGSQKFEDVSYESTLKALADVEVSYTGEPCSASSGECHAKGSSDQARPSGSGTRSLSGEKAPALCSSTSLPFLFLHLTARLSTAVLGCIIWEPEVGGSQLL</sequence>
<keyword evidence="4" id="KW-1185">Reference proteome</keyword>
<evidence type="ECO:0000256" key="1">
    <source>
        <dbReference type="SAM" id="MobiDB-lite"/>
    </source>
</evidence>
<reference evidence="2" key="2">
    <citation type="submission" date="2020-08" db="EMBL/GenBank/DDBJ databases">
        <authorList>
            <person name="Shumante A."/>
            <person name="Zimin A.V."/>
            <person name="Puiu D."/>
            <person name="Salzberg S.L."/>
        </authorList>
    </citation>
    <scope>NUCLEOTIDE SEQUENCE</scope>
    <source>
        <strain evidence="2">WC2-LM</strain>
        <tissue evidence="2">Liver</tissue>
    </source>
</reference>
<accession>A0A5E4BV92</accession>
<organism evidence="3 4">
    <name type="scientific">Marmota monax</name>
    <name type="common">Woodchuck</name>
    <dbReference type="NCBI Taxonomy" id="9995"/>
    <lineage>
        <taxon>Eukaryota</taxon>
        <taxon>Metazoa</taxon>
        <taxon>Chordata</taxon>
        <taxon>Craniata</taxon>
        <taxon>Vertebrata</taxon>
        <taxon>Euteleostomi</taxon>
        <taxon>Mammalia</taxon>
        <taxon>Eutheria</taxon>
        <taxon>Euarchontoglires</taxon>
        <taxon>Glires</taxon>
        <taxon>Rodentia</taxon>
        <taxon>Sciuromorpha</taxon>
        <taxon>Sciuridae</taxon>
        <taxon>Xerinae</taxon>
        <taxon>Marmotini</taxon>
        <taxon>Marmota</taxon>
    </lineage>
</organism>
<evidence type="ECO:0000313" key="4">
    <source>
        <dbReference type="Proteomes" id="UP000335636"/>
    </source>
</evidence>
<evidence type="ECO:0000313" key="2">
    <source>
        <dbReference type="EMBL" id="KAF7461038.1"/>
    </source>
</evidence>
<dbReference type="Proteomes" id="UP000662637">
    <property type="component" value="Unassembled WGS sequence"/>
</dbReference>
<feature type="region of interest" description="Disordered" evidence="1">
    <location>
        <begin position="77"/>
        <end position="107"/>
    </location>
</feature>
<dbReference type="EMBL" id="WJEC01008743">
    <property type="protein sequence ID" value="KAF7461038.1"/>
    <property type="molecule type" value="Genomic_DNA"/>
</dbReference>
<feature type="compositionally biased region" description="Polar residues" evidence="1">
    <location>
        <begin position="92"/>
        <end position="106"/>
    </location>
</feature>
<gene>
    <name evidence="2" type="ORF">GHT09_018234</name>
    <name evidence="3" type="ORF">MONAX_5E029239</name>
</gene>
<dbReference type="Gene3D" id="1.20.1050.40">
    <property type="entry name" value="Endopeptidase. Chain P, domain 1"/>
    <property type="match status" value="1"/>
</dbReference>
<dbReference type="Proteomes" id="UP000335636">
    <property type="component" value="Unassembled WGS sequence"/>
</dbReference>
<dbReference type="EMBL" id="CABDUW010000681">
    <property type="protein sequence ID" value="VTJ73425.1"/>
    <property type="molecule type" value="Genomic_DNA"/>
</dbReference>
<evidence type="ECO:0000313" key="3">
    <source>
        <dbReference type="EMBL" id="VTJ73425.1"/>
    </source>
</evidence>
<dbReference type="AlphaFoldDB" id="A0A5E4BV92"/>
<name>A0A5E4BV92_MARMO</name>
<proteinExistence type="predicted"/>
<evidence type="ECO:0008006" key="5">
    <source>
        <dbReference type="Google" id="ProtNLM"/>
    </source>
</evidence>
<reference evidence="3 4" key="1">
    <citation type="submission" date="2019-04" db="EMBL/GenBank/DDBJ databases">
        <authorList>
            <person name="Alioto T."/>
            <person name="Alioto T."/>
        </authorList>
    </citation>
    <scope>NUCLEOTIDE SEQUENCE [LARGE SCALE GENOMIC DNA]</scope>
</reference>
<protein>
    <recommendedName>
        <fullName evidence="5">Thimet oligopeptidase</fullName>
    </recommendedName>
</protein>
<dbReference type="InterPro" id="IPR024080">
    <property type="entry name" value="Neurolysin/TOP_N"/>
</dbReference>